<proteinExistence type="predicted"/>
<dbReference type="GO" id="GO:0006511">
    <property type="term" value="P:ubiquitin-dependent protein catabolic process"/>
    <property type="evidence" value="ECO:0007669"/>
    <property type="project" value="TreeGrafter"/>
</dbReference>
<evidence type="ECO:0000256" key="3">
    <source>
        <dbReference type="ARBA" id="ARBA00022833"/>
    </source>
</evidence>
<dbReference type="EMBL" id="MBFR01000278">
    <property type="protein sequence ID" value="PVU90072.1"/>
    <property type="molecule type" value="Genomic_DNA"/>
</dbReference>
<dbReference type="Pfam" id="PF13639">
    <property type="entry name" value="zf-RING_2"/>
    <property type="match status" value="1"/>
</dbReference>
<dbReference type="PANTHER" id="PTHR45931:SF3">
    <property type="entry name" value="RING ZINC FINGER-CONTAINING PROTEIN"/>
    <property type="match status" value="1"/>
</dbReference>
<dbReference type="SUPFAM" id="SSF57850">
    <property type="entry name" value="RING/U-box"/>
    <property type="match status" value="1"/>
</dbReference>
<accession>A0A2T9YCK4</accession>
<gene>
    <name evidence="6" type="ORF">BB561_005039</name>
</gene>
<feature type="domain" description="RING-type" evidence="5">
    <location>
        <begin position="209"/>
        <end position="251"/>
    </location>
</feature>
<dbReference type="Proteomes" id="UP000245383">
    <property type="component" value="Unassembled WGS sequence"/>
</dbReference>
<dbReference type="GO" id="GO:0061630">
    <property type="term" value="F:ubiquitin protein ligase activity"/>
    <property type="evidence" value="ECO:0007669"/>
    <property type="project" value="TreeGrafter"/>
</dbReference>
<dbReference type="SMART" id="SM00184">
    <property type="entry name" value="RING"/>
    <property type="match status" value="1"/>
</dbReference>
<dbReference type="OrthoDB" id="8062037at2759"/>
<evidence type="ECO:0000256" key="4">
    <source>
        <dbReference type="PROSITE-ProRule" id="PRU00175"/>
    </source>
</evidence>
<protein>
    <recommendedName>
        <fullName evidence="5">RING-type domain-containing protein</fullName>
    </recommendedName>
</protein>
<evidence type="ECO:0000259" key="5">
    <source>
        <dbReference type="PROSITE" id="PS50089"/>
    </source>
</evidence>
<reference evidence="6 7" key="1">
    <citation type="journal article" date="2018" name="MBio">
        <title>Comparative Genomics Reveals the Core Gene Toolbox for the Fungus-Insect Symbiosis.</title>
        <authorList>
            <person name="Wang Y."/>
            <person name="Stata M."/>
            <person name="Wang W."/>
            <person name="Stajich J.E."/>
            <person name="White M.M."/>
            <person name="Moncalvo J.M."/>
        </authorList>
    </citation>
    <scope>NUCLEOTIDE SEQUENCE [LARGE SCALE GENOMIC DNA]</scope>
    <source>
        <strain evidence="6 7">SWE-8-4</strain>
    </source>
</reference>
<dbReference type="PANTHER" id="PTHR45931">
    <property type="entry name" value="SI:CH211-59O9.10"/>
    <property type="match status" value="1"/>
</dbReference>
<keyword evidence="3" id="KW-0862">Zinc</keyword>
<keyword evidence="2 4" id="KW-0863">Zinc-finger</keyword>
<organism evidence="6 7">
    <name type="scientific">Smittium simulii</name>
    <dbReference type="NCBI Taxonomy" id="133385"/>
    <lineage>
        <taxon>Eukaryota</taxon>
        <taxon>Fungi</taxon>
        <taxon>Fungi incertae sedis</taxon>
        <taxon>Zoopagomycota</taxon>
        <taxon>Kickxellomycotina</taxon>
        <taxon>Harpellomycetes</taxon>
        <taxon>Harpellales</taxon>
        <taxon>Legeriomycetaceae</taxon>
        <taxon>Smittium</taxon>
    </lineage>
</organism>
<comment type="caution">
    <text evidence="6">The sequence shown here is derived from an EMBL/GenBank/DDBJ whole genome shotgun (WGS) entry which is preliminary data.</text>
</comment>
<dbReference type="GO" id="GO:0005634">
    <property type="term" value="C:nucleus"/>
    <property type="evidence" value="ECO:0007669"/>
    <property type="project" value="TreeGrafter"/>
</dbReference>
<evidence type="ECO:0000313" key="7">
    <source>
        <dbReference type="Proteomes" id="UP000245383"/>
    </source>
</evidence>
<keyword evidence="1" id="KW-0479">Metal-binding</keyword>
<evidence type="ECO:0000256" key="2">
    <source>
        <dbReference type="ARBA" id="ARBA00022771"/>
    </source>
</evidence>
<dbReference type="GO" id="GO:0008270">
    <property type="term" value="F:zinc ion binding"/>
    <property type="evidence" value="ECO:0007669"/>
    <property type="project" value="UniProtKB-KW"/>
</dbReference>
<dbReference type="CDD" id="cd16454">
    <property type="entry name" value="RING-H2_PA-TM-RING"/>
    <property type="match status" value="1"/>
</dbReference>
<dbReference type="PROSITE" id="PS50089">
    <property type="entry name" value="ZF_RING_2"/>
    <property type="match status" value="1"/>
</dbReference>
<dbReference type="InterPro" id="IPR013083">
    <property type="entry name" value="Znf_RING/FYVE/PHD"/>
</dbReference>
<evidence type="ECO:0000313" key="6">
    <source>
        <dbReference type="EMBL" id="PVU90072.1"/>
    </source>
</evidence>
<evidence type="ECO:0000256" key="1">
    <source>
        <dbReference type="ARBA" id="ARBA00022723"/>
    </source>
</evidence>
<sequence length="308" mass="34621">MSKQPPLLLDSVGTARTNKVDSSSSYELYNKPNIAHANHFSPSKALSPKPFQDLEFKVFPLIETPENSDTICILCLISKRISKTRPRSESTNNHYTATDINRPIIIIGPDGAQYNIASNSAPLKKKKHLTKENLELYPTRTLNDSINMGLYNKHKGIAPSNFNINKEIFPSKISDNLDKSSLANTSDIPKATVDSTVLENDDSLIDQDCLICFETLRLNDKIRSIPCNHIFHQHCIDTWLLNRSTLCPTCRYELRDKNDVPTTVPDISDYNAQYSHANPNYIISVSRSIHPAHLQSSHVLHVGAYSSY</sequence>
<name>A0A2T9YCK4_9FUNG</name>
<dbReference type="InterPro" id="IPR001841">
    <property type="entry name" value="Znf_RING"/>
</dbReference>
<dbReference type="Gene3D" id="3.30.40.10">
    <property type="entry name" value="Zinc/RING finger domain, C3HC4 (zinc finger)"/>
    <property type="match status" value="1"/>
</dbReference>
<keyword evidence="7" id="KW-1185">Reference proteome</keyword>
<dbReference type="AlphaFoldDB" id="A0A2T9YCK4"/>
<dbReference type="InterPro" id="IPR051834">
    <property type="entry name" value="RING_finger_E3_ligase"/>
</dbReference>
<dbReference type="STRING" id="133385.A0A2T9YCK4"/>